<dbReference type="Proteomes" id="UP000183809">
    <property type="component" value="Unassembled WGS sequence"/>
</dbReference>
<feature type="compositionally biased region" description="Low complexity" evidence="1">
    <location>
        <begin position="141"/>
        <end position="157"/>
    </location>
</feature>
<comment type="caution">
    <text evidence="2">The sequence shown here is derived from an EMBL/GenBank/DDBJ whole genome shotgun (WGS) entry which is preliminary data.</text>
</comment>
<dbReference type="AlphaFoldDB" id="A0A1J9RAF2"/>
<evidence type="ECO:0000256" key="1">
    <source>
        <dbReference type="SAM" id="MobiDB-lite"/>
    </source>
</evidence>
<feature type="compositionally biased region" description="Low complexity" evidence="1">
    <location>
        <begin position="90"/>
        <end position="104"/>
    </location>
</feature>
<name>A0A1J9RAF2_9PEZI</name>
<dbReference type="GeneID" id="31018918"/>
<dbReference type="RefSeq" id="XP_020133659.1">
    <property type="nucleotide sequence ID" value="XM_020278657.1"/>
</dbReference>
<proteinExistence type="predicted"/>
<feature type="region of interest" description="Disordered" evidence="1">
    <location>
        <begin position="138"/>
        <end position="204"/>
    </location>
</feature>
<feature type="region of interest" description="Disordered" evidence="1">
    <location>
        <begin position="72"/>
        <end position="106"/>
    </location>
</feature>
<organism evidence="2 3">
    <name type="scientific">Diplodia corticola</name>
    <dbReference type="NCBI Taxonomy" id="236234"/>
    <lineage>
        <taxon>Eukaryota</taxon>
        <taxon>Fungi</taxon>
        <taxon>Dikarya</taxon>
        <taxon>Ascomycota</taxon>
        <taxon>Pezizomycotina</taxon>
        <taxon>Dothideomycetes</taxon>
        <taxon>Dothideomycetes incertae sedis</taxon>
        <taxon>Botryosphaeriales</taxon>
        <taxon>Botryosphaeriaceae</taxon>
        <taxon>Diplodia</taxon>
    </lineage>
</organism>
<gene>
    <name evidence="2" type="ORF">BKCO1_7000204</name>
</gene>
<protein>
    <submittedName>
        <fullName evidence="2">Uncharacterized protein</fullName>
    </submittedName>
</protein>
<accession>A0A1J9RAF2</accession>
<keyword evidence="3" id="KW-1185">Reference proteome</keyword>
<evidence type="ECO:0000313" key="2">
    <source>
        <dbReference type="EMBL" id="OJD37520.1"/>
    </source>
</evidence>
<dbReference type="EMBL" id="MNUE01000007">
    <property type="protein sequence ID" value="OJD37520.1"/>
    <property type="molecule type" value="Genomic_DNA"/>
</dbReference>
<sequence length="204" mass="20956">MSSRSTTTPTTGSAPAPVPFASSIQYPLTLDGTRLYLRDVQALVVYLWPPLPPAHTAGPTIMRFIHLITTGTGTAEPSPPPFKDDDDDNNNNNTATSTPLTTGTARLARRPRDRFYVLALGHFPTLRRLLLGASIESSGRNANPAPAADGPAGEAAAHLPAVPARDGRVQAHAAGHGHAGTGTRVGGAAEEEEGGGDGLAGGGD</sequence>
<evidence type="ECO:0000313" key="3">
    <source>
        <dbReference type="Proteomes" id="UP000183809"/>
    </source>
</evidence>
<reference evidence="2 3" key="1">
    <citation type="submission" date="2016-10" db="EMBL/GenBank/DDBJ databases">
        <title>Proteomics and genomics reveal pathogen-plant mechanisms compatible with a hemibiotrophic lifestyle of Diplodia corticola.</title>
        <authorList>
            <person name="Fernandes I."/>
            <person name="De Jonge R."/>
            <person name="Van De Peer Y."/>
            <person name="Devreese B."/>
            <person name="Alves A."/>
            <person name="Esteves A.C."/>
        </authorList>
    </citation>
    <scope>NUCLEOTIDE SEQUENCE [LARGE SCALE GENOMIC DNA]</scope>
    <source>
        <strain evidence="2 3">CBS 112549</strain>
    </source>
</reference>